<accession>A0A5N6LPH5</accession>
<comment type="caution">
    <text evidence="1">The sequence shown here is derived from an EMBL/GenBank/DDBJ whole genome shotgun (WGS) entry which is preliminary data.</text>
</comment>
<name>A0A5N6LPH5_9ASTR</name>
<organism evidence="1 2">
    <name type="scientific">Mikania micrantha</name>
    <name type="common">bitter vine</name>
    <dbReference type="NCBI Taxonomy" id="192012"/>
    <lineage>
        <taxon>Eukaryota</taxon>
        <taxon>Viridiplantae</taxon>
        <taxon>Streptophyta</taxon>
        <taxon>Embryophyta</taxon>
        <taxon>Tracheophyta</taxon>
        <taxon>Spermatophyta</taxon>
        <taxon>Magnoliopsida</taxon>
        <taxon>eudicotyledons</taxon>
        <taxon>Gunneridae</taxon>
        <taxon>Pentapetalae</taxon>
        <taxon>asterids</taxon>
        <taxon>campanulids</taxon>
        <taxon>Asterales</taxon>
        <taxon>Asteraceae</taxon>
        <taxon>Asteroideae</taxon>
        <taxon>Heliantheae alliance</taxon>
        <taxon>Eupatorieae</taxon>
        <taxon>Mikania</taxon>
    </lineage>
</organism>
<evidence type="ECO:0000313" key="1">
    <source>
        <dbReference type="EMBL" id="KAD2394140.1"/>
    </source>
</evidence>
<dbReference type="Proteomes" id="UP000326396">
    <property type="component" value="Linkage Group LG9"/>
</dbReference>
<dbReference type="AlphaFoldDB" id="A0A5N6LPH5"/>
<evidence type="ECO:0008006" key="3">
    <source>
        <dbReference type="Google" id="ProtNLM"/>
    </source>
</evidence>
<sequence>MNRRNLQYQSRVYPQIVFFTVENLISDDESEESFIPENELPQFTDASAIQEKKCWDNSDFEFEVMESSGRSGGLLSLWDPTLFRKSSIDSMDLIAETRTLNEAEKKDKARCKTEVAEIEFNNNLDLKQKARVKRAVMDIKIMERLQLINGKWVWIDDKNIAHDFSVKLVRTYIDERILPCELPIIPWSNWVPLKVNAFAWRASMDRIPSKDRFSGGYRSVLLPNMPYKSGVC</sequence>
<reference evidence="1 2" key="1">
    <citation type="submission" date="2019-05" db="EMBL/GenBank/DDBJ databases">
        <title>Mikania micrantha, genome provides insights into the molecular mechanism of rapid growth.</title>
        <authorList>
            <person name="Liu B."/>
        </authorList>
    </citation>
    <scope>NUCLEOTIDE SEQUENCE [LARGE SCALE GENOMIC DNA]</scope>
    <source>
        <strain evidence="1">NLD-2019</strain>
        <tissue evidence="1">Leaf</tissue>
    </source>
</reference>
<evidence type="ECO:0000313" key="2">
    <source>
        <dbReference type="Proteomes" id="UP000326396"/>
    </source>
</evidence>
<dbReference type="OrthoDB" id="1088926at2759"/>
<keyword evidence="2" id="KW-1185">Reference proteome</keyword>
<protein>
    <recommendedName>
        <fullName evidence="3">Reverse transcriptase zinc-binding domain-containing protein</fullName>
    </recommendedName>
</protein>
<gene>
    <name evidence="1" type="ORF">E3N88_41117</name>
</gene>
<proteinExistence type="predicted"/>
<dbReference type="EMBL" id="SZYD01000019">
    <property type="protein sequence ID" value="KAD2394140.1"/>
    <property type="molecule type" value="Genomic_DNA"/>
</dbReference>